<feature type="repeat" description="WD" evidence="9">
    <location>
        <begin position="66"/>
        <end position="97"/>
    </location>
</feature>
<dbReference type="GO" id="GO:0035721">
    <property type="term" value="P:intraciliary retrograde transport"/>
    <property type="evidence" value="ECO:0007669"/>
    <property type="project" value="TreeGrafter"/>
</dbReference>
<dbReference type="Pfam" id="PF24797">
    <property type="entry name" value="Beta-prop_WDR35_TULP_N"/>
    <property type="match status" value="1"/>
</dbReference>
<evidence type="ECO:0000313" key="16">
    <source>
        <dbReference type="Proteomes" id="UP001162131"/>
    </source>
</evidence>
<dbReference type="Gene3D" id="2.130.10.10">
    <property type="entry name" value="YVTN repeat-like/Quinoprotein amine dehydrogenase"/>
    <property type="match status" value="2"/>
</dbReference>
<keyword evidence="6" id="KW-0969">Cilium</keyword>
<evidence type="ECO:0000256" key="3">
    <source>
        <dbReference type="ARBA" id="ARBA00022574"/>
    </source>
</evidence>
<dbReference type="InterPro" id="IPR016024">
    <property type="entry name" value="ARM-type_fold"/>
</dbReference>
<organism evidence="15 16">
    <name type="scientific">Blepharisma stoltei</name>
    <dbReference type="NCBI Taxonomy" id="1481888"/>
    <lineage>
        <taxon>Eukaryota</taxon>
        <taxon>Sar</taxon>
        <taxon>Alveolata</taxon>
        <taxon>Ciliophora</taxon>
        <taxon>Postciliodesmatophora</taxon>
        <taxon>Heterotrichea</taxon>
        <taxon>Heterotrichida</taxon>
        <taxon>Blepharismidae</taxon>
        <taxon>Blepharisma</taxon>
    </lineage>
</organism>
<sequence length="1180" mass="133032">MFVYLSKKVALPNEANIIKSLAWNQDEGWIACGGKDGLLKIIKLDPPTVVTPGQPPQSNLSMNQTLEGHHSDVTVVTWNEPFKKLSTSDKDGLIIVWILHRQMWLEEMINNRNKSTVADMKWTSDGQKICIAYEDGNVIMGSVEGNRIWGKDLPHQLTHLEWSPDSKVIVFGTPGGEVHIYDSNGNHLNPLNVKCLKDYRGASKNIACIAWYSGGRAKGLATDDFAAPSLCIAYECGRIQLMRHENDDHPILIESGMIVSTASWNNTGSILALSGSQQGIGGIVQFYTSLGIHVRTLTVPDSETVSSVSWEGTGLRLCLSVSSVIYFANIKPDYKWAFFNNTCVYAYMKQDRPDYCIVFWNTNTDERYIKYVKKLMNIAGCGDYCVLATKAEDSNTIWVLILCNAIGSPVDTKNINIEPLFVSMNKTHVVVCSSESIYVWQYRSQVSRLLSMDSTKRKIGRELGFNIDEQPDLNSIYDPNRFSKPTRAVQDPIACVTASDGFFLVGRVSGTVHKYTIPHVSLETRYVLKCRPQMINANCSATKLSIIDINGILTFYDTNAAGNLTGAKGSQLDIERKDVWDMKWSTDNPELIVIMEKTRMYVMMGNEVEDPVISSAYLCEFKDLEIKTILLDELFKTPDAPKPSEELVVTFETKSLKETREMVSNIDIVDAFNNVEKNPYPRLYKIVAEAALLKLNFDIAQKAFVKCDDYQGICYVNRVKKLDDPQKQKAEIAIYFKDFDEAEEIYKKIDRKDLALDMRVRSGDWVKVLQLVDQGVGNDELINIAYNNIGDYYAERFRWKSAASHYALAQNNESLAEAYYKIEDFDSLSKMIDILPEGSPLLENLGEKFQGVGLCEEAVQSYIRSGNVRAAVDCCVLLNQWNQAVELAEKHNFVQIEGLLSRYASVLMEENKTVEAIQLYRKANRNTEAAKILNNIAKDLSRSQASPIMMKKIYILAALEVDSYKKRILEAQITGTGTTAQTLDSLITSDINTMSDKTLDNPWRGAEAYHFYLMAQRQLYEGDYEAALKTSLRLSEYENILETRDIYSLIALAAYYSGYYKECSKALVKLENIQGQSEEDKEAYEELAVSIFSKNPPRDPKPRMVKCPGKNCANNVSDIVTNCSECGSNFPACMVSGRPIMEKNYVQCKTCKHKAIEDELKRIRVKFCPLCHAPMKLRNS</sequence>
<protein>
    <recommendedName>
        <fullName evidence="17">WD repeat-containing protein 55 homolog</fullName>
    </recommendedName>
</protein>
<evidence type="ECO:0000313" key="15">
    <source>
        <dbReference type="EMBL" id="CAG9324716.1"/>
    </source>
</evidence>
<name>A0AAU9JFF3_9CILI</name>
<dbReference type="InterPro" id="IPR057361">
    <property type="entry name" value="TPR_WDR35"/>
</dbReference>
<dbReference type="Pfam" id="PF23145">
    <property type="entry name" value="Zf_2nd_IFT121"/>
    <property type="match status" value="1"/>
</dbReference>
<evidence type="ECO:0000256" key="5">
    <source>
        <dbReference type="ARBA" id="ARBA00022794"/>
    </source>
</evidence>
<dbReference type="PROSITE" id="PS50082">
    <property type="entry name" value="WD_REPEATS_2"/>
    <property type="match status" value="1"/>
</dbReference>
<dbReference type="Proteomes" id="UP001162131">
    <property type="component" value="Unassembled WGS sequence"/>
</dbReference>
<dbReference type="SUPFAM" id="SSF48452">
    <property type="entry name" value="TPR-like"/>
    <property type="match status" value="1"/>
</dbReference>
<evidence type="ECO:0000259" key="12">
    <source>
        <dbReference type="Pfam" id="PF23390"/>
    </source>
</evidence>
<dbReference type="PIRSF" id="PIRSF037536">
    <property type="entry name" value="WD_repeat_p35"/>
    <property type="match status" value="1"/>
</dbReference>
<evidence type="ECO:0000259" key="13">
    <source>
        <dbReference type="Pfam" id="PF24797"/>
    </source>
</evidence>
<feature type="domain" description="IFT80/172/WDR35 TPR" evidence="11">
    <location>
        <begin position="685"/>
        <end position="772"/>
    </location>
</feature>
<dbReference type="Pfam" id="PF25768">
    <property type="entry name" value="TPR_IFT121"/>
    <property type="match status" value="1"/>
</dbReference>
<feature type="domain" description="IFT121/TULP4 N-terminal" evidence="13">
    <location>
        <begin position="1"/>
        <end position="331"/>
    </location>
</feature>
<dbReference type="SUPFAM" id="SSF48371">
    <property type="entry name" value="ARM repeat"/>
    <property type="match status" value="1"/>
</dbReference>
<dbReference type="GO" id="GO:1905515">
    <property type="term" value="P:non-motile cilium assembly"/>
    <property type="evidence" value="ECO:0007669"/>
    <property type="project" value="TreeGrafter"/>
</dbReference>
<keyword evidence="2" id="KW-0963">Cytoplasm</keyword>
<dbReference type="InterPro" id="IPR056159">
    <property type="entry name" value="Beta-prop_IFT121_TULP_N"/>
</dbReference>
<dbReference type="InterPro" id="IPR015943">
    <property type="entry name" value="WD40/YVTN_repeat-like_dom_sf"/>
</dbReference>
<evidence type="ECO:0000259" key="10">
    <source>
        <dbReference type="Pfam" id="PF23145"/>
    </source>
</evidence>
<dbReference type="GO" id="GO:0097730">
    <property type="term" value="C:non-motile cilium"/>
    <property type="evidence" value="ECO:0007669"/>
    <property type="project" value="TreeGrafter"/>
</dbReference>
<keyword evidence="8" id="KW-0966">Cell projection</keyword>
<keyword evidence="7" id="KW-0206">Cytoskeleton</keyword>
<feature type="domain" description="IFT121-like zinc finger" evidence="10">
    <location>
        <begin position="1131"/>
        <end position="1175"/>
    </location>
</feature>
<dbReference type="InterPro" id="IPR001680">
    <property type="entry name" value="WD40_rpt"/>
</dbReference>
<keyword evidence="16" id="KW-1185">Reference proteome</keyword>
<dbReference type="InterPro" id="IPR036322">
    <property type="entry name" value="WD40_repeat_dom_sf"/>
</dbReference>
<dbReference type="FunFam" id="1.25.40.470:FF:000004">
    <property type="entry name" value="WD repeat-containing protein 35"/>
    <property type="match status" value="1"/>
</dbReference>
<dbReference type="Pfam" id="PF23390">
    <property type="entry name" value="Beta-prop_WDR35_2nd"/>
    <property type="match status" value="1"/>
</dbReference>
<evidence type="ECO:0000256" key="8">
    <source>
        <dbReference type="ARBA" id="ARBA00023273"/>
    </source>
</evidence>
<dbReference type="EMBL" id="CAJZBQ010000036">
    <property type="protein sequence ID" value="CAG9324716.1"/>
    <property type="molecule type" value="Genomic_DNA"/>
</dbReference>
<dbReference type="GO" id="GO:0030991">
    <property type="term" value="C:intraciliary transport particle A"/>
    <property type="evidence" value="ECO:0007669"/>
    <property type="project" value="TreeGrafter"/>
</dbReference>
<comment type="subcellular location">
    <subcellularLocation>
        <location evidence="1">Cytoplasm</location>
        <location evidence="1">Cytoskeleton</location>
        <location evidence="1">Cilium basal body</location>
    </subcellularLocation>
</comment>
<evidence type="ECO:0000259" key="14">
    <source>
        <dbReference type="Pfam" id="PF25768"/>
    </source>
</evidence>
<dbReference type="InterPro" id="IPR039857">
    <property type="entry name" value="Ift122/121"/>
</dbReference>
<gene>
    <name evidence="15" type="ORF">BSTOLATCC_MIC36497</name>
</gene>
<dbReference type="Pfam" id="PF25170">
    <property type="entry name" value="TPR_WDR35"/>
    <property type="match status" value="1"/>
</dbReference>
<feature type="domain" description="IFT121-like TPR repeats" evidence="14">
    <location>
        <begin position="1000"/>
        <end position="1099"/>
    </location>
</feature>
<dbReference type="PANTHER" id="PTHR12764:SF5">
    <property type="entry name" value="LD29485P"/>
    <property type="match status" value="1"/>
</dbReference>
<dbReference type="PANTHER" id="PTHR12764">
    <property type="entry name" value="WD REPEAT DOMAIN-RELATED"/>
    <property type="match status" value="1"/>
</dbReference>
<keyword evidence="3 9" id="KW-0853">WD repeat</keyword>
<evidence type="ECO:0000256" key="6">
    <source>
        <dbReference type="ARBA" id="ARBA00023069"/>
    </source>
</evidence>
<comment type="caution">
    <text evidence="15">The sequence shown here is derived from an EMBL/GenBank/DDBJ whole genome shotgun (WGS) entry which is preliminary data.</text>
</comment>
<evidence type="ECO:0000256" key="1">
    <source>
        <dbReference type="ARBA" id="ARBA00004120"/>
    </source>
</evidence>
<accession>A0AAU9JFF3</accession>
<dbReference type="SUPFAM" id="SSF50978">
    <property type="entry name" value="WD40 repeat-like"/>
    <property type="match status" value="1"/>
</dbReference>
<dbReference type="AlphaFoldDB" id="A0AAU9JFF3"/>
<feature type="domain" description="IFT121 second beta-propeller" evidence="12">
    <location>
        <begin position="336"/>
        <end position="652"/>
    </location>
</feature>
<keyword evidence="4" id="KW-0677">Repeat</keyword>
<dbReference type="InterPro" id="IPR056157">
    <property type="entry name" value="TPR_IFT80_172_dom"/>
</dbReference>
<evidence type="ECO:0000256" key="4">
    <source>
        <dbReference type="ARBA" id="ARBA00022737"/>
    </source>
</evidence>
<dbReference type="InterPro" id="IPR056158">
    <property type="entry name" value="Beta-prop_IFT121_2nd"/>
</dbReference>
<dbReference type="InterPro" id="IPR057979">
    <property type="entry name" value="TPR_IFT121"/>
</dbReference>
<dbReference type="InterPro" id="IPR017233">
    <property type="entry name" value="WDR35"/>
</dbReference>
<evidence type="ECO:0000256" key="2">
    <source>
        <dbReference type="ARBA" id="ARBA00022490"/>
    </source>
</evidence>
<evidence type="ECO:0008006" key="17">
    <source>
        <dbReference type="Google" id="ProtNLM"/>
    </source>
</evidence>
<dbReference type="InterPro" id="IPR056170">
    <property type="entry name" value="Znf_IFT121-like"/>
</dbReference>
<dbReference type="Pfam" id="PF23387">
    <property type="entry name" value="TPR_IFT80_172"/>
    <property type="match status" value="1"/>
</dbReference>
<reference evidence="15" key="1">
    <citation type="submission" date="2021-09" db="EMBL/GenBank/DDBJ databases">
        <authorList>
            <consortium name="AG Swart"/>
            <person name="Singh M."/>
            <person name="Singh A."/>
            <person name="Seah K."/>
            <person name="Emmerich C."/>
        </authorList>
    </citation>
    <scope>NUCLEOTIDE SEQUENCE</scope>
    <source>
        <strain evidence="15">ATCC30299</strain>
    </source>
</reference>
<evidence type="ECO:0000256" key="7">
    <source>
        <dbReference type="ARBA" id="ARBA00023212"/>
    </source>
</evidence>
<dbReference type="SMART" id="SM00320">
    <property type="entry name" value="WD40"/>
    <property type="match status" value="4"/>
</dbReference>
<proteinExistence type="predicted"/>
<dbReference type="InterPro" id="IPR011990">
    <property type="entry name" value="TPR-like_helical_dom_sf"/>
</dbReference>
<keyword evidence="5" id="KW-0970">Cilium biogenesis/degradation</keyword>
<evidence type="ECO:0000259" key="11">
    <source>
        <dbReference type="Pfam" id="PF23387"/>
    </source>
</evidence>
<dbReference type="PROSITE" id="PS50294">
    <property type="entry name" value="WD_REPEATS_REGION"/>
    <property type="match status" value="1"/>
</dbReference>
<evidence type="ECO:0000256" key="9">
    <source>
        <dbReference type="PROSITE-ProRule" id="PRU00221"/>
    </source>
</evidence>
<dbReference type="GO" id="GO:0061512">
    <property type="term" value="P:protein localization to cilium"/>
    <property type="evidence" value="ECO:0007669"/>
    <property type="project" value="TreeGrafter"/>
</dbReference>
<dbReference type="Gene3D" id="1.25.40.470">
    <property type="match status" value="1"/>
</dbReference>
<dbReference type="SUPFAM" id="SSF69322">
    <property type="entry name" value="Tricorn protease domain 2"/>
    <property type="match status" value="1"/>
</dbReference>